<proteinExistence type="predicted"/>
<accession>A0A0Q3WSJ5</accession>
<reference evidence="3 4" key="1">
    <citation type="submission" date="2015-09" db="EMBL/GenBank/DDBJ databases">
        <title>Genome sequencing project for genomic taxonomy and phylogenomics of Bacillus-like bacteria.</title>
        <authorList>
            <person name="Liu B."/>
            <person name="Wang J."/>
            <person name="Zhu Y."/>
            <person name="Liu G."/>
            <person name="Chen Q."/>
            <person name="Chen Z."/>
            <person name="Lan J."/>
            <person name="Che J."/>
            <person name="Ge C."/>
            <person name="Shi H."/>
            <person name="Pan Z."/>
            <person name="Liu X."/>
        </authorList>
    </citation>
    <scope>NUCLEOTIDE SEQUENCE [LARGE SCALE GENOMIC DNA]</scope>
    <source>
        <strain evidence="3 4">LMG 18435</strain>
    </source>
</reference>
<protein>
    <recommendedName>
        <fullName evidence="5">Photosynthesis system II assembly factor Ycf48/Hcf136-like domain-containing protein</fullName>
    </recommendedName>
</protein>
<dbReference type="OrthoDB" id="47917at2"/>
<dbReference type="InterPro" id="IPR015943">
    <property type="entry name" value="WD40/YVTN_repeat-like_dom_sf"/>
</dbReference>
<dbReference type="PANTHER" id="PTHR47199:SF2">
    <property type="entry name" value="PHOTOSYSTEM II STABILITY_ASSEMBLY FACTOR HCF136, CHLOROPLASTIC"/>
    <property type="match status" value="1"/>
</dbReference>
<dbReference type="STRING" id="157838.AN964_19230"/>
<dbReference type="AlphaFoldDB" id="A0A0Q3WSJ5"/>
<dbReference type="PANTHER" id="PTHR47199">
    <property type="entry name" value="PHOTOSYSTEM II STABILITY/ASSEMBLY FACTOR HCF136, CHLOROPLASTIC"/>
    <property type="match status" value="1"/>
</dbReference>
<evidence type="ECO:0000313" key="4">
    <source>
        <dbReference type="Proteomes" id="UP000051888"/>
    </source>
</evidence>
<dbReference type="InterPro" id="IPR036278">
    <property type="entry name" value="Sialidase_sf"/>
</dbReference>
<dbReference type="CDD" id="cd15482">
    <property type="entry name" value="Sialidase_non-viral"/>
    <property type="match status" value="1"/>
</dbReference>
<evidence type="ECO:0000313" key="3">
    <source>
        <dbReference type="EMBL" id="KQL51139.1"/>
    </source>
</evidence>
<evidence type="ECO:0000256" key="2">
    <source>
        <dbReference type="SAM" id="SignalP"/>
    </source>
</evidence>
<dbReference type="EMBL" id="LJJC01000006">
    <property type="protein sequence ID" value="KQL51139.1"/>
    <property type="molecule type" value="Genomic_DNA"/>
</dbReference>
<keyword evidence="4" id="KW-1185">Reference proteome</keyword>
<evidence type="ECO:0000256" key="1">
    <source>
        <dbReference type="SAM" id="MobiDB-lite"/>
    </source>
</evidence>
<feature type="signal peptide" evidence="2">
    <location>
        <begin position="1"/>
        <end position="22"/>
    </location>
</feature>
<dbReference type="RefSeq" id="WP_161809294.1">
    <property type="nucleotide sequence ID" value="NZ_LJJC01000006.1"/>
</dbReference>
<organism evidence="3 4">
    <name type="scientific">Heyndrickxia shackletonii</name>
    <dbReference type="NCBI Taxonomy" id="157838"/>
    <lineage>
        <taxon>Bacteria</taxon>
        <taxon>Bacillati</taxon>
        <taxon>Bacillota</taxon>
        <taxon>Bacilli</taxon>
        <taxon>Bacillales</taxon>
        <taxon>Bacillaceae</taxon>
        <taxon>Heyndrickxia</taxon>
    </lineage>
</organism>
<dbReference type="Gene3D" id="2.130.10.10">
    <property type="entry name" value="YVTN repeat-like/Quinoprotein amine dehydrogenase"/>
    <property type="match status" value="2"/>
</dbReference>
<evidence type="ECO:0008006" key="5">
    <source>
        <dbReference type="Google" id="ProtNLM"/>
    </source>
</evidence>
<keyword evidence="2" id="KW-0732">Signal</keyword>
<comment type="caution">
    <text evidence="3">The sequence shown here is derived from an EMBL/GenBank/DDBJ whole genome shotgun (WGS) entry which is preliminary data.</text>
</comment>
<name>A0A0Q3WSJ5_9BACI</name>
<dbReference type="PROSITE" id="PS51257">
    <property type="entry name" value="PROKAR_LIPOPROTEIN"/>
    <property type="match status" value="1"/>
</dbReference>
<feature type="region of interest" description="Disordered" evidence="1">
    <location>
        <begin position="32"/>
        <end position="61"/>
    </location>
</feature>
<gene>
    <name evidence="3" type="ORF">AN964_19230</name>
</gene>
<sequence length="600" mass="67873">MKVKIWMIVAIFLMSWVISGCKQGTNENTTLKSTKQKVVQPAKKQKTSSETANSKITSNVSTTTPKNQFSQLFMANNKTGFASTGQKIFSRNQDKWVEVTPHKASEGQNEFLTLYAFNEKLVWTADRANLYKSTDGGKTWNSSLVPKLRKDGKADISSFSFISSTTGWMLVHRGNGLGHSPFDIYQTRNQGTSWDLVYHVGDDTTKGIPDTKDPKSIIFIDENHGFLTGYGNDPHEVIFYKTNDGGRTWNQLNIPLPKLDADDLISYSEPQFFDQSNALLTVTIEGMKKYTTLIYYSRDQGNHWKLLTKLDGMGEVTFLNNKIGWANVKYSINNDASVLYQTKDGGKTWKKIALLTYTLQNLRFTSTQVGWGINVKSAQIMKSNDGGKTWSLFSETSKTQKKESAIIQLTDAKGDKFPVTISSVPIYEKYLNDQPDKKLEIDRSSASYLNLKSLDGSFYNILKFNCGNTLCSSLLIKISADKKIISSIELGYGILIDMKQSPNQENVVFHFGVNEGNVVMRNNIIPIDLKDMNLMQPKSEKHSKEFIEKATWPITEYKWISNNNVLIQTADIQNADYDSLLNWYKSSKRTKKITVIFKED</sequence>
<feature type="chain" id="PRO_5039031760" description="Photosynthesis system II assembly factor Ycf48/Hcf136-like domain-containing protein" evidence="2">
    <location>
        <begin position="23"/>
        <end position="600"/>
    </location>
</feature>
<dbReference type="PATRIC" id="fig|157838.3.peg.4249"/>
<dbReference type="Proteomes" id="UP000051888">
    <property type="component" value="Unassembled WGS sequence"/>
</dbReference>
<feature type="compositionally biased region" description="Polar residues" evidence="1">
    <location>
        <begin position="48"/>
        <end position="61"/>
    </location>
</feature>
<dbReference type="SUPFAM" id="SSF50939">
    <property type="entry name" value="Sialidases"/>
    <property type="match status" value="1"/>
</dbReference>